<accession>A0A1B1KI25</accession>
<comment type="subcellular location">
    <subcellularLocation>
        <location evidence="1">Cell membrane</location>
        <topology evidence="1">Multi-pass membrane protein</topology>
    </subcellularLocation>
</comment>
<evidence type="ECO:0000256" key="4">
    <source>
        <dbReference type="ARBA" id="ARBA00022989"/>
    </source>
</evidence>
<feature type="transmembrane region" description="Helical" evidence="6">
    <location>
        <begin position="347"/>
        <end position="369"/>
    </location>
</feature>
<dbReference type="PANTHER" id="PTHR42770">
    <property type="entry name" value="AMINO ACID TRANSPORTER-RELATED"/>
    <property type="match status" value="1"/>
</dbReference>
<feature type="transmembrane region" description="Helical" evidence="6">
    <location>
        <begin position="286"/>
        <end position="316"/>
    </location>
</feature>
<feature type="transmembrane region" description="Helical" evidence="6">
    <location>
        <begin position="101"/>
        <end position="131"/>
    </location>
</feature>
<dbReference type="GO" id="GO:0005886">
    <property type="term" value="C:plasma membrane"/>
    <property type="evidence" value="ECO:0007669"/>
    <property type="project" value="UniProtKB-SubCell"/>
</dbReference>
<geneLocation type="plasmid" evidence="8">
    <name>pr1cp1</name>
</geneLocation>
<evidence type="ECO:0000256" key="6">
    <source>
        <dbReference type="SAM" id="Phobius"/>
    </source>
</evidence>
<dbReference type="GO" id="GO:0022857">
    <property type="term" value="F:transmembrane transporter activity"/>
    <property type="evidence" value="ECO:0007669"/>
    <property type="project" value="InterPro"/>
</dbReference>
<keyword evidence="3 6" id="KW-0812">Transmembrane</keyword>
<dbReference type="RefSeq" id="WP_065493651.1">
    <property type="nucleotide sequence ID" value="NZ_CP009112.1"/>
</dbReference>
<feature type="transmembrane region" description="Helical" evidence="6">
    <location>
        <begin position="409"/>
        <end position="427"/>
    </location>
</feature>
<feature type="transmembrane region" description="Helical" evidence="6">
    <location>
        <begin position="29"/>
        <end position="52"/>
    </location>
</feature>
<dbReference type="Pfam" id="PF13520">
    <property type="entry name" value="AA_permease_2"/>
    <property type="match status" value="1"/>
</dbReference>
<keyword evidence="2" id="KW-1003">Cell membrane</keyword>
<evidence type="ECO:0000256" key="3">
    <source>
        <dbReference type="ARBA" id="ARBA00022692"/>
    </source>
</evidence>
<keyword evidence="5 6" id="KW-0472">Membrane</keyword>
<evidence type="ECO:0000313" key="7">
    <source>
        <dbReference type="EMBL" id="ANS32210.1"/>
    </source>
</evidence>
<feature type="transmembrane region" description="Helical" evidence="6">
    <location>
        <begin position="58"/>
        <end position="80"/>
    </location>
</feature>
<keyword evidence="4 6" id="KW-1133">Transmembrane helix</keyword>
<dbReference type="PIRSF" id="PIRSF006060">
    <property type="entry name" value="AA_transporter"/>
    <property type="match status" value="1"/>
</dbReference>
<keyword evidence="7" id="KW-0614">Plasmid</keyword>
<sequence>MTNPSTPTTGADLTEQAHLETGRLGRTSLVSLSLASFFPAVGIALVPLLVFSTAGTNAWQASLLSTIAVICVGRAVTAFARRYVATGSLYSYIGEVFGPWARYLTAAALLAGFIAAIGALAAVVGIFAGSFLLSHGVDNALSFGPQLAIFLVALALAAAIAYRGLDTSVWIAVTLAVLSFPLVLVITIASAAKTGLDLTDQFSLSEFSLSGTLQGMAVGAAFLVGFESCTALAAETRNPRRNVPLAVMSVPVLLGGLFPLVTILQVPGLQAASAELEAGMSAPAALALHAGLGSGVATASDLVLAVATFAALIGFINYGARFAMTLADDGLLPAPLGRIHPRHHSPFVSIAVMSVAGFVLVAALVFTAGDVVSAYYTVAPLVVYLWVLPYVLITVGAIVLTVRAHEYRPLLIGASVFGAVATAWMYINGVINPPPAPANAMSWVVLIVLAVLLAVFAITKRRQAPSTAVEVSPQPVAQVEEV</sequence>
<evidence type="ECO:0000313" key="8">
    <source>
        <dbReference type="Proteomes" id="UP000186108"/>
    </source>
</evidence>
<dbReference type="EMBL" id="CP009112">
    <property type="protein sequence ID" value="ANS32210.1"/>
    <property type="molecule type" value="Genomic_DNA"/>
</dbReference>
<feature type="transmembrane region" description="Helical" evidence="6">
    <location>
        <begin position="212"/>
        <end position="233"/>
    </location>
</feature>
<proteinExistence type="predicted"/>
<dbReference type="PATRIC" id="fig|37919.13.peg.8016"/>
<evidence type="ECO:0000256" key="2">
    <source>
        <dbReference type="ARBA" id="ARBA00022475"/>
    </source>
</evidence>
<gene>
    <name evidence="7" type="ORF">R1CP_38055</name>
</gene>
<protein>
    <submittedName>
        <fullName evidence="7">Amino acid permease family protein</fullName>
    </submittedName>
</protein>
<dbReference type="PANTHER" id="PTHR42770:SF7">
    <property type="entry name" value="MEMBRANE PROTEIN"/>
    <property type="match status" value="1"/>
</dbReference>
<name>A0A1B1KI25_RHOOP</name>
<feature type="transmembrane region" description="Helical" evidence="6">
    <location>
        <begin position="439"/>
        <end position="458"/>
    </location>
</feature>
<dbReference type="InterPro" id="IPR050367">
    <property type="entry name" value="APC_superfamily"/>
</dbReference>
<organism evidence="7 8">
    <name type="scientific">Rhodococcus opacus</name>
    <name type="common">Nocardia opaca</name>
    <dbReference type="NCBI Taxonomy" id="37919"/>
    <lineage>
        <taxon>Bacteria</taxon>
        <taxon>Bacillati</taxon>
        <taxon>Actinomycetota</taxon>
        <taxon>Actinomycetes</taxon>
        <taxon>Mycobacteriales</taxon>
        <taxon>Nocardiaceae</taxon>
        <taxon>Rhodococcus</taxon>
    </lineage>
</organism>
<feature type="transmembrane region" description="Helical" evidence="6">
    <location>
        <begin position="169"/>
        <end position="192"/>
    </location>
</feature>
<reference evidence="7 8" key="1">
    <citation type="submission" date="2014-07" db="EMBL/GenBank/DDBJ databases">
        <authorList>
            <person name="Zhang J.E."/>
            <person name="Yang H."/>
            <person name="Guo J."/>
            <person name="Deng Z."/>
            <person name="Luo H."/>
            <person name="Luo M."/>
            <person name="Zhao B."/>
        </authorList>
    </citation>
    <scope>NUCLEOTIDE SEQUENCE [LARGE SCALE GENOMIC DNA]</scope>
    <source>
        <strain evidence="7 8">1CP</strain>
        <plasmid evidence="8">Plasmid pr1cp1</plasmid>
    </source>
</reference>
<dbReference type="AlphaFoldDB" id="A0A1B1KI25"/>
<feature type="transmembrane region" description="Helical" evidence="6">
    <location>
        <begin position="143"/>
        <end position="162"/>
    </location>
</feature>
<dbReference type="Proteomes" id="UP000186108">
    <property type="component" value="Plasmid pR1CP1"/>
</dbReference>
<evidence type="ECO:0000256" key="5">
    <source>
        <dbReference type="ARBA" id="ARBA00023136"/>
    </source>
</evidence>
<feature type="transmembrane region" description="Helical" evidence="6">
    <location>
        <begin position="245"/>
        <end position="266"/>
    </location>
</feature>
<feature type="transmembrane region" description="Helical" evidence="6">
    <location>
        <begin position="381"/>
        <end position="402"/>
    </location>
</feature>
<dbReference type="InterPro" id="IPR002293">
    <property type="entry name" value="AA/rel_permease1"/>
</dbReference>
<evidence type="ECO:0000256" key="1">
    <source>
        <dbReference type="ARBA" id="ARBA00004651"/>
    </source>
</evidence>
<dbReference type="Gene3D" id="1.20.1740.10">
    <property type="entry name" value="Amino acid/polyamine transporter I"/>
    <property type="match status" value="1"/>
</dbReference>